<dbReference type="AlphaFoldDB" id="A0AA48HDV4"/>
<organism evidence="1 2">
    <name type="scientific">Planctobacterium marinum</name>
    <dbReference type="NCBI Taxonomy" id="1631968"/>
    <lineage>
        <taxon>Bacteria</taxon>
        <taxon>Pseudomonadati</taxon>
        <taxon>Pseudomonadota</taxon>
        <taxon>Gammaproteobacteria</taxon>
        <taxon>Alteromonadales</taxon>
        <taxon>Alteromonadaceae</taxon>
        <taxon>Planctobacterium</taxon>
    </lineage>
</organism>
<keyword evidence="2" id="KW-1185">Reference proteome</keyword>
<dbReference type="PROSITE" id="PS51257">
    <property type="entry name" value="PROKAR_LIPOPROTEIN"/>
    <property type="match status" value="1"/>
</dbReference>
<protein>
    <submittedName>
        <fullName evidence="1">Uncharacterized protein</fullName>
    </submittedName>
</protein>
<gene>
    <name evidence="1" type="ORF">MACH26_06890</name>
</gene>
<dbReference type="RefSeq" id="WP_338291134.1">
    <property type="nucleotide sequence ID" value="NZ_AP027272.1"/>
</dbReference>
<evidence type="ECO:0000313" key="2">
    <source>
        <dbReference type="Proteomes" id="UP001333710"/>
    </source>
</evidence>
<dbReference type="EMBL" id="AP027272">
    <property type="protein sequence ID" value="BDX05168.1"/>
    <property type="molecule type" value="Genomic_DNA"/>
</dbReference>
<sequence length="140" mass="15899">MKSVFQGISALVFLSFSCIAQHENHKYAFIGHWVFSKSETIDNFKNSEMTEAEVKEFSSILKPAEIIITEEVYSGFLHGRTPTHTPYSLISVSDSGECFKLQLKDPRIPLDIQIHEVCVINDKLLLQSVKGANEVFHRKL</sequence>
<name>A0AA48HDV4_9ALTE</name>
<accession>A0AA48HDV4</accession>
<proteinExistence type="predicted"/>
<reference evidence="1" key="1">
    <citation type="submission" date="2023-01" db="EMBL/GenBank/DDBJ databases">
        <title>Complete genome sequence of Planctobacterium marinum strain Dej080120_11.</title>
        <authorList>
            <person name="Ueki S."/>
            <person name="Maruyama F."/>
        </authorList>
    </citation>
    <scope>NUCLEOTIDE SEQUENCE</scope>
    <source>
        <strain evidence="1">Dej080120_11</strain>
    </source>
</reference>
<evidence type="ECO:0000313" key="1">
    <source>
        <dbReference type="EMBL" id="BDX05168.1"/>
    </source>
</evidence>
<dbReference type="Proteomes" id="UP001333710">
    <property type="component" value="Chromosome"/>
</dbReference>
<dbReference type="KEGG" id="pmaw:MACH26_06890"/>